<protein>
    <submittedName>
        <fullName evidence="4">Uncharacterized protein</fullName>
    </submittedName>
</protein>
<dbReference type="AlphaFoldDB" id="A0A9X0B782"/>
<dbReference type="Pfam" id="PF04185">
    <property type="entry name" value="Phosphoesterase"/>
    <property type="match status" value="1"/>
</dbReference>
<dbReference type="OrthoDB" id="5135119at2759"/>
<evidence type="ECO:0000256" key="2">
    <source>
        <dbReference type="SAM" id="MobiDB-lite"/>
    </source>
</evidence>
<feature type="chain" id="PRO_5040887745" evidence="3">
    <location>
        <begin position="20"/>
        <end position="486"/>
    </location>
</feature>
<dbReference type="RefSeq" id="XP_056561451.1">
    <property type="nucleotide sequence ID" value="XM_056694722.1"/>
</dbReference>
<feature type="region of interest" description="Disordered" evidence="2">
    <location>
        <begin position="448"/>
        <end position="469"/>
    </location>
</feature>
<organism evidence="4 5">
    <name type="scientific">Penicillium cataractarum</name>
    <dbReference type="NCBI Taxonomy" id="2100454"/>
    <lineage>
        <taxon>Eukaryota</taxon>
        <taxon>Fungi</taxon>
        <taxon>Dikarya</taxon>
        <taxon>Ascomycota</taxon>
        <taxon>Pezizomycotina</taxon>
        <taxon>Eurotiomycetes</taxon>
        <taxon>Eurotiomycetidae</taxon>
        <taxon>Eurotiales</taxon>
        <taxon>Aspergillaceae</taxon>
        <taxon>Penicillium</taxon>
    </lineage>
</organism>
<proteinExistence type="predicted"/>
<dbReference type="GeneID" id="81433899"/>
<evidence type="ECO:0000256" key="1">
    <source>
        <dbReference type="ARBA" id="ARBA00022801"/>
    </source>
</evidence>
<reference evidence="4" key="1">
    <citation type="submission" date="2022-11" db="EMBL/GenBank/DDBJ databases">
        <authorList>
            <person name="Petersen C."/>
        </authorList>
    </citation>
    <scope>NUCLEOTIDE SEQUENCE</scope>
    <source>
        <strain evidence="4">IBT 29864</strain>
    </source>
</reference>
<dbReference type="PANTHER" id="PTHR31956">
    <property type="entry name" value="NON-SPECIFIC PHOSPHOLIPASE C4-RELATED"/>
    <property type="match status" value="1"/>
</dbReference>
<dbReference type="EMBL" id="JAPZBS010000001">
    <property type="protein sequence ID" value="KAJ5390723.1"/>
    <property type="molecule type" value="Genomic_DNA"/>
</dbReference>
<keyword evidence="3" id="KW-0732">Signal</keyword>
<dbReference type="Gene3D" id="3.40.720.10">
    <property type="entry name" value="Alkaline Phosphatase, subunit A"/>
    <property type="match status" value="1"/>
</dbReference>
<sequence length="486" mass="54973">MKSAWRIAAVSGLIAAASARPTARSTQSWSKLRENIKHVIYLTLENHSFDNIAGYWDFHPDIDNLRKVDYCNEYTNANWTVWGEPLEICAAPFETEVPLVDPDHNFAGVTYEIFRKWNITKDDVPNMGGFVERQSEKYESTPGDAAFVIKAYDQKKTALLAELAQNFAFFDAYFAEHPGPTNPNRQFATSGSSCGFVDNTDQAAGFWNNVTGTTCVTSIFESLSNKNISWKNYYETDIIDAYMYKVSTQLNHISNVCRADLSKWVQDNAMDRLAHADEFYRDLEQGTLPTFSYINPECCTIDSMHPTSPMASGEQMVKHLYDALRRSKYWDNALLIINFDEHGGFADHVPTPLNVPQPEDNITFTGTSEGHEVNYDFTRLGVRVPAFLISPFIPANTLIHDEGTSYAKNSAYTHSSILHFLQELWGLEGLNNRVQWAKTFEYVFSGTSRDDTPKTLATPTWEGGSGQPEPSAFYLLNQDYSYYADQ</sequence>
<keyword evidence="5" id="KW-1185">Reference proteome</keyword>
<evidence type="ECO:0000256" key="3">
    <source>
        <dbReference type="SAM" id="SignalP"/>
    </source>
</evidence>
<dbReference type="GO" id="GO:0009395">
    <property type="term" value="P:phospholipid catabolic process"/>
    <property type="evidence" value="ECO:0007669"/>
    <property type="project" value="TreeGrafter"/>
</dbReference>
<evidence type="ECO:0000313" key="5">
    <source>
        <dbReference type="Proteomes" id="UP001147782"/>
    </source>
</evidence>
<name>A0A9X0B782_9EURO</name>
<keyword evidence="1" id="KW-0378">Hydrolase</keyword>
<dbReference type="InterPro" id="IPR017850">
    <property type="entry name" value="Alkaline_phosphatase_core_sf"/>
</dbReference>
<dbReference type="InterPro" id="IPR007312">
    <property type="entry name" value="Phosphoesterase"/>
</dbReference>
<reference evidence="4" key="2">
    <citation type="journal article" date="2023" name="IMA Fungus">
        <title>Comparative genomic study of the Penicillium genus elucidates a diverse pangenome and 15 lateral gene transfer events.</title>
        <authorList>
            <person name="Petersen C."/>
            <person name="Sorensen T."/>
            <person name="Nielsen M.R."/>
            <person name="Sondergaard T.E."/>
            <person name="Sorensen J.L."/>
            <person name="Fitzpatrick D.A."/>
            <person name="Frisvad J.C."/>
            <person name="Nielsen K.L."/>
        </authorList>
    </citation>
    <scope>NUCLEOTIDE SEQUENCE</scope>
    <source>
        <strain evidence="4">IBT 29864</strain>
    </source>
</reference>
<dbReference type="PANTHER" id="PTHR31956:SF1">
    <property type="entry name" value="NON-SPECIFIC PHOSPHOLIPASE C1"/>
    <property type="match status" value="1"/>
</dbReference>
<evidence type="ECO:0000313" key="4">
    <source>
        <dbReference type="EMBL" id="KAJ5390723.1"/>
    </source>
</evidence>
<comment type="caution">
    <text evidence="4">The sequence shown here is derived from an EMBL/GenBank/DDBJ whole genome shotgun (WGS) entry which is preliminary data.</text>
</comment>
<feature type="signal peptide" evidence="3">
    <location>
        <begin position="1"/>
        <end position="19"/>
    </location>
</feature>
<gene>
    <name evidence="4" type="ORF">N7496_001791</name>
</gene>
<dbReference type="Proteomes" id="UP001147782">
    <property type="component" value="Unassembled WGS sequence"/>
</dbReference>
<accession>A0A9X0B782</accession>
<dbReference type="GO" id="GO:0042578">
    <property type="term" value="F:phosphoric ester hydrolase activity"/>
    <property type="evidence" value="ECO:0007669"/>
    <property type="project" value="UniProtKB-ARBA"/>
</dbReference>